<evidence type="ECO:0000256" key="3">
    <source>
        <dbReference type="ARBA" id="ARBA00054658"/>
    </source>
</evidence>
<evidence type="ECO:0000256" key="5">
    <source>
        <dbReference type="ARBA" id="ARBA00076740"/>
    </source>
</evidence>
<dbReference type="PROSITE" id="PS51471">
    <property type="entry name" value="FE2OG_OXY"/>
    <property type="match status" value="1"/>
</dbReference>
<dbReference type="InterPro" id="IPR050231">
    <property type="entry name" value="Iron_ascorbate_oxido_reductase"/>
</dbReference>
<proteinExistence type="inferred from homology"/>
<dbReference type="KEGG" id="cam:101512749"/>
<dbReference type="AlphaFoldDB" id="A0A1S2YI53"/>
<evidence type="ECO:0000313" key="8">
    <source>
        <dbReference type="Proteomes" id="UP000087171"/>
    </source>
</evidence>
<evidence type="ECO:0000313" key="9">
    <source>
        <dbReference type="RefSeq" id="XP_004504923.1"/>
    </source>
</evidence>
<dbReference type="Proteomes" id="UP000087171">
    <property type="component" value="Chromosome Ca6"/>
</dbReference>
<dbReference type="OrthoDB" id="627829at2759"/>
<dbReference type="FunFam" id="2.60.120.330:FF:000017">
    <property type="entry name" value="2-oxoglutarate-dependent dioxygenase DAO"/>
    <property type="match status" value="1"/>
</dbReference>
<keyword evidence="2 6" id="KW-0408">Iron</keyword>
<evidence type="ECO:0000256" key="6">
    <source>
        <dbReference type="RuleBase" id="RU003682"/>
    </source>
</evidence>
<dbReference type="Pfam" id="PF14226">
    <property type="entry name" value="DIOX_N"/>
    <property type="match status" value="1"/>
</dbReference>
<reference evidence="9" key="2">
    <citation type="submission" date="2025-08" db="UniProtKB">
        <authorList>
            <consortium name="RefSeq"/>
        </authorList>
    </citation>
    <scope>IDENTIFICATION</scope>
    <source>
        <tissue evidence="9">Etiolated seedlings</tissue>
    </source>
</reference>
<dbReference type="GeneID" id="101512749"/>
<dbReference type="GO" id="GO:0046872">
    <property type="term" value="F:metal ion binding"/>
    <property type="evidence" value="ECO:0007669"/>
    <property type="project" value="UniProtKB-KW"/>
</dbReference>
<dbReference type="InterPro" id="IPR026992">
    <property type="entry name" value="DIOX_N"/>
</dbReference>
<dbReference type="STRING" id="3827.A0A1S2YI53"/>
<comment type="function">
    <text evidence="3">2-oxoglutarate-dependent dioxygenase essential for auxin catabolism and maintenance of auxin homeostasis in reproductive organs. Catalyzes the irreversible oxidation of indole-3-acetic acid (IAA) to the biologically inactive 2-oxoindole-3-acetic acid (OxIAA).</text>
</comment>
<dbReference type="GO" id="GO:0016491">
    <property type="term" value="F:oxidoreductase activity"/>
    <property type="evidence" value="ECO:0007669"/>
    <property type="project" value="UniProtKB-KW"/>
</dbReference>
<comment type="similarity">
    <text evidence="6">Belongs to the iron/ascorbate-dependent oxidoreductase family.</text>
</comment>
<protein>
    <recommendedName>
        <fullName evidence="4">2-oxoglutarate-dependent dioxygenase DAO</fullName>
    </recommendedName>
    <alternativeName>
        <fullName evidence="5">Protein DIOXYGENASE FOR AUXIN OXIDATION</fullName>
    </alternativeName>
</protein>
<evidence type="ECO:0000256" key="1">
    <source>
        <dbReference type="ARBA" id="ARBA00022723"/>
    </source>
</evidence>
<dbReference type="RefSeq" id="XP_004504923.1">
    <property type="nucleotide sequence ID" value="XM_004504866.1"/>
</dbReference>
<organism evidence="8 9">
    <name type="scientific">Cicer arietinum</name>
    <name type="common">Chickpea</name>
    <name type="synonym">Garbanzo</name>
    <dbReference type="NCBI Taxonomy" id="3827"/>
    <lineage>
        <taxon>Eukaryota</taxon>
        <taxon>Viridiplantae</taxon>
        <taxon>Streptophyta</taxon>
        <taxon>Embryophyta</taxon>
        <taxon>Tracheophyta</taxon>
        <taxon>Spermatophyta</taxon>
        <taxon>Magnoliopsida</taxon>
        <taxon>eudicotyledons</taxon>
        <taxon>Gunneridae</taxon>
        <taxon>Pentapetalae</taxon>
        <taxon>rosids</taxon>
        <taxon>fabids</taxon>
        <taxon>Fabales</taxon>
        <taxon>Fabaceae</taxon>
        <taxon>Papilionoideae</taxon>
        <taxon>50 kb inversion clade</taxon>
        <taxon>NPAAA clade</taxon>
        <taxon>Hologalegina</taxon>
        <taxon>IRL clade</taxon>
        <taxon>Cicereae</taxon>
        <taxon>Cicer</taxon>
    </lineage>
</organism>
<keyword evidence="8" id="KW-1185">Reference proteome</keyword>
<dbReference type="SUPFAM" id="SSF51197">
    <property type="entry name" value="Clavaminate synthase-like"/>
    <property type="match status" value="1"/>
</dbReference>
<evidence type="ECO:0000259" key="7">
    <source>
        <dbReference type="PROSITE" id="PS51471"/>
    </source>
</evidence>
<dbReference type="eggNOG" id="KOG0143">
    <property type="taxonomic scope" value="Eukaryota"/>
</dbReference>
<keyword evidence="1 6" id="KW-0479">Metal-binding</keyword>
<evidence type="ECO:0000256" key="4">
    <source>
        <dbReference type="ARBA" id="ARBA00074102"/>
    </source>
</evidence>
<dbReference type="Pfam" id="PF03171">
    <property type="entry name" value="2OG-FeII_Oxy"/>
    <property type="match status" value="1"/>
</dbReference>
<dbReference type="PaxDb" id="3827-XP_004504923.1"/>
<sequence length="318" mass="36116">MASESDIPILDFRKSKGVTLEEGSERWKEMSLKIKEAFESHGCFILRCDEISNELREELFTGLKSLFDLPEETKKKFVVPKPYRGYISKSHLIPHSETFGIDNSPKSNSSLQDFTNLMWPQGNPSFCKALSSMTLKTRELSLLVLKMVVEGLNLPQQYNFDVEELNNYNDTRVTKYQLPKDGKDSEVALALHTDKGTLGFICENEVQGLQVVSKTGNYVDVKVPSDGIVVIAGDILKAWSNGRFRAAPHRVVIRGDEERFVFVLFAVPKEGMVIKGPSELVDDENHPLRYRPFIYDEFVHYQHSTRTDESALEKFAGL</sequence>
<accession>A0A1S2YI53</accession>
<dbReference type="PANTHER" id="PTHR47990">
    <property type="entry name" value="2-OXOGLUTARATE (2OG) AND FE(II)-DEPENDENT OXYGENASE SUPERFAMILY PROTEIN-RELATED"/>
    <property type="match status" value="1"/>
</dbReference>
<dbReference type="InterPro" id="IPR005123">
    <property type="entry name" value="Oxoglu/Fe-dep_dioxygenase_dom"/>
</dbReference>
<feature type="domain" description="Fe2OG dioxygenase" evidence="7">
    <location>
        <begin position="159"/>
        <end position="268"/>
    </location>
</feature>
<name>A0A1S2YI53_CICAR</name>
<dbReference type="Gene3D" id="2.60.120.330">
    <property type="entry name" value="B-lactam Antibiotic, Isopenicillin N Synthase, Chain"/>
    <property type="match status" value="1"/>
</dbReference>
<keyword evidence="6" id="KW-0560">Oxidoreductase</keyword>
<reference evidence="8" key="1">
    <citation type="journal article" date="2013" name="Nat. Biotechnol.">
        <title>Draft genome sequence of chickpea (Cicer arietinum) provides a resource for trait improvement.</title>
        <authorList>
            <person name="Varshney R.K."/>
            <person name="Song C."/>
            <person name="Saxena R.K."/>
            <person name="Azam S."/>
            <person name="Yu S."/>
            <person name="Sharpe A.G."/>
            <person name="Cannon S."/>
            <person name="Baek J."/>
            <person name="Rosen B.D."/>
            <person name="Tar'an B."/>
            <person name="Millan T."/>
            <person name="Zhang X."/>
            <person name="Ramsay L.D."/>
            <person name="Iwata A."/>
            <person name="Wang Y."/>
            <person name="Nelson W."/>
            <person name="Farmer A.D."/>
            <person name="Gaur P.M."/>
            <person name="Soderlund C."/>
            <person name="Penmetsa R.V."/>
            <person name="Xu C."/>
            <person name="Bharti A.K."/>
            <person name="He W."/>
            <person name="Winter P."/>
            <person name="Zhao S."/>
            <person name="Hane J.K."/>
            <person name="Carrasquilla-Garcia N."/>
            <person name="Condie J.A."/>
            <person name="Upadhyaya H.D."/>
            <person name="Luo M.C."/>
            <person name="Thudi M."/>
            <person name="Gowda C.L."/>
            <person name="Singh N.P."/>
            <person name="Lichtenzveig J."/>
            <person name="Gali K.K."/>
            <person name="Rubio J."/>
            <person name="Nadarajan N."/>
            <person name="Dolezel J."/>
            <person name="Bansal K.C."/>
            <person name="Xu X."/>
            <person name="Edwards D."/>
            <person name="Zhang G."/>
            <person name="Kahl G."/>
            <person name="Gil J."/>
            <person name="Singh K.B."/>
            <person name="Datta S.K."/>
            <person name="Jackson S.A."/>
            <person name="Wang J."/>
            <person name="Cook D.R."/>
        </authorList>
    </citation>
    <scope>NUCLEOTIDE SEQUENCE [LARGE SCALE GENOMIC DNA]</scope>
    <source>
        <strain evidence="8">cv. CDC Frontier</strain>
    </source>
</reference>
<gene>
    <name evidence="9" type="primary">LOC101512749</name>
</gene>
<dbReference type="InterPro" id="IPR027443">
    <property type="entry name" value="IPNS-like_sf"/>
</dbReference>
<dbReference type="InterPro" id="IPR044861">
    <property type="entry name" value="IPNS-like_FE2OG_OXY"/>
</dbReference>
<evidence type="ECO:0000256" key="2">
    <source>
        <dbReference type="ARBA" id="ARBA00023004"/>
    </source>
</evidence>